<accession>A0A543FC59</accession>
<name>A0A543FC59_9NOCA</name>
<comment type="caution">
    <text evidence="2">The sequence shown here is derived from an EMBL/GenBank/DDBJ whole genome shotgun (WGS) entry which is preliminary data.</text>
</comment>
<dbReference type="PROSITE" id="PS51257">
    <property type="entry name" value="PROKAR_LIPOPROTEIN"/>
    <property type="match status" value="1"/>
</dbReference>
<sequence length="394" mass="43048">MSDRRRSSVVARVLVAIALTAGLTSCDPETPPAIAPSDAPILDLEGIVRLEIGPYEEIAVTQSGIYAIIGDAVVGIDPRTGDRRWTLRRPGTRPDAKRTKTVPFRDVLLVGWQDVPGLVAYDAESGEELWSTSAEEWYEGDAVDDRFVFHNPRTRALRWAVDAAALGCAVPLPKDFLTLLWIRDVVIFRCGTRTEPDGTPIDQIVGTLSPETGAVLWQRRLAGRDTLALETTSTASILSGAEREIVDLRTGEPIARRGDDKGRYRLPRPDRSALVMDSTTLADNTAMRLEELDGTVRWTTALERDEEVIPYSATSSNVTLASMRKRLDHYSEISLLAYDLRTGERTLVAGPKSSVRGETPILTMALDHSEPPSVAPWGLMVPGANGSIAVIPAR</sequence>
<proteinExistence type="predicted"/>
<gene>
    <name evidence="2" type="ORF">FB390_3074</name>
</gene>
<dbReference type="SUPFAM" id="SSF50998">
    <property type="entry name" value="Quinoprotein alcohol dehydrogenase-like"/>
    <property type="match status" value="1"/>
</dbReference>
<dbReference type="InterPro" id="IPR002372">
    <property type="entry name" value="PQQ_rpt_dom"/>
</dbReference>
<protein>
    <submittedName>
        <fullName evidence="2">Putative pyrroloquinoline-quinone binding quinoprotein</fullName>
    </submittedName>
</protein>
<dbReference type="Proteomes" id="UP000316331">
    <property type="component" value="Unassembled WGS sequence"/>
</dbReference>
<reference evidence="2 3" key="1">
    <citation type="submission" date="2019-06" db="EMBL/GenBank/DDBJ databases">
        <title>Sequencing the genomes of 1000 actinobacteria strains.</title>
        <authorList>
            <person name="Klenk H.-P."/>
        </authorList>
    </citation>
    <scope>NUCLEOTIDE SEQUENCE [LARGE SCALE GENOMIC DNA]</scope>
    <source>
        <strain evidence="2 3">DSM 103495</strain>
    </source>
</reference>
<dbReference type="InterPro" id="IPR015943">
    <property type="entry name" value="WD40/YVTN_repeat-like_dom_sf"/>
</dbReference>
<dbReference type="OrthoDB" id="4515114at2"/>
<dbReference type="Gene3D" id="2.130.10.10">
    <property type="entry name" value="YVTN repeat-like/Quinoprotein amine dehydrogenase"/>
    <property type="match status" value="1"/>
</dbReference>
<evidence type="ECO:0000259" key="1">
    <source>
        <dbReference type="Pfam" id="PF13360"/>
    </source>
</evidence>
<evidence type="ECO:0000313" key="2">
    <source>
        <dbReference type="EMBL" id="TQM31417.1"/>
    </source>
</evidence>
<dbReference type="InterPro" id="IPR011047">
    <property type="entry name" value="Quinoprotein_ADH-like_sf"/>
</dbReference>
<evidence type="ECO:0000313" key="3">
    <source>
        <dbReference type="Proteomes" id="UP000316331"/>
    </source>
</evidence>
<keyword evidence="3" id="KW-1185">Reference proteome</keyword>
<dbReference type="EMBL" id="VFPG01000001">
    <property type="protein sequence ID" value="TQM31417.1"/>
    <property type="molecule type" value="Genomic_DNA"/>
</dbReference>
<organism evidence="2 3">
    <name type="scientific">Nocardia bhagyanarayanae</name>
    <dbReference type="NCBI Taxonomy" id="1215925"/>
    <lineage>
        <taxon>Bacteria</taxon>
        <taxon>Bacillati</taxon>
        <taxon>Actinomycetota</taxon>
        <taxon>Actinomycetes</taxon>
        <taxon>Mycobacteriales</taxon>
        <taxon>Nocardiaceae</taxon>
        <taxon>Nocardia</taxon>
    </lineage>
</organism>
<dbReference type="AlphaFoldDB" id="A0A543FC59"/>
<dbReference type="Pfam" id="PF13360">
    <property type="entry name" value="PQQ_2"/>
    <property type="match status" value="1"/>
</dbReference>
<dbReference type="RefSeq" id="WP_141809512.1">
    <property type="nucleotide sequence ID" value="NZ_VFPG01000001.1"/>
</dbReference>
<feature type="domain" description="Pyrrolo-quinoline quinone repeat" evidence="1">
    <location>
        <begin position="73"/>
        <end position="224"/>
    </location>
</feature>